<dbReference type="InterPro" id="IPR001059">
    <property type="entry name" value="Transl_elong_P/YeiP_cen"/>
</dbReference>
<feature type="region of interest" description="Disordered" evidence="5">
    <location>
        <begin position="1"/>
        <end position="41"/>
    </location>
</feature>
<dbReference type="AlphaFoldDB" id="A0A2I0HUG6"/>
<keyword evidence="9" id="KW-1185">Reference proteome</keyword>
<dbReference type="STRING" id="22663.A0A2I0HUG6"/>
<dbReference type="Gene3D" id="2.40.50.140">
    <property type="entry name" value="Nucleic acid-binding proteins"/>
    <property type="match status" value="2"/>
</dbReference>
<reference evidence="8 9" key="1">
    <citation type="submission" date="2017-11" db="EMBL/GenBank/DDBJ databases">
        <title>De-novo sequencing of pomegranate (Punica granatum L.) genome.</title>
        <authorList>
            <person name="Akparov Z."/>
            <person name="Amiraslanov A."/>
            <person name="Hajiyeva S."/>
            <person name="Abbasov M."/>
            <person name="Kaur K."/>
            <person name="Hamwieh A."/>
            <person name="Solovyev V."/>
            <person name="Salamov A."/>
            <person name="Braich B."/>
            <person name="Kosarev P."/>
            <person name="Mahmoud A."/>
            <person name="Hajiyev E."/>
            <person name="Babayeva S."/>
            <person name="Izzatullayeva V."/>
            <person name="Mammadov A."/>
            <person name="Mammadov A."/>
            <person name="Sharifova S."/>
            <person name="Ojaghi J."/>
            <person name="Eynullazada K."/>
            <person name="Bayramov B."/>
            <person name="Abdulazimova A."/>
            <person name="Shahmuradov I."/>
        </authorList>
    </citation>
    <scope>NUCLEOTIDE SEQUENCE [LARGE SCALE GENOMIC DNA]</scope>
    <source>
        <strain evidence="9">cv. AG2017</strain>
        <tissue evidence="8">Leaf</tissue>
    </source>
</reference>
<dbReference type="PANTHER" id="PTHR30053">
    <property type="entry name" value="ELONGATION FACTOR P"/>
    <property type="match status" value="1"/>
</dbReference>
<evidence type="ECO:0000256" key="1">
    <source>
        <dbReference type="ARBA" id="ARBA00004496"/>
    </source>
</evidence>
<evidence type="ECO:0000256" key="2">
    <source>
        <dbReference type="ARBA" id="ARBA00009479"/>
    </source>
</evidence>
<dbReference type="SUPFAM" id="SSF50104">
    <property type="entry name" value="Translation proteins SH3-like domain"/>
    <property type="match status" value="1"/>
</dbReference>
<feature type="compositionally biased region" description="Basic and acidic residues" evidence="5">
    <location>
        <begin position="23"/>
        <end position="33"/>
    </location>
</feature>
<evidence type="ECO:0000313" key="8">
    <source>
        <dbReference type="EMBL" id="PKI35349.1"/>
    </source>
</evidence>
<evidence type="ECO:0000259" key="7">
    <source>
        <dbReference type="SMART" id="SM01185"/>
    </source>
</evidence>
<evidence type="ECO:0000256" key="3">
    <source>
        <dbReference type="ARBA" id="ARBA00022490"/>
    </source>
</evidence>
<dbReference type="InterPro" id="IPR013185">
    <property type="entry name" value="Transl_elong_KOW-like"/>
</dbReference>
<dbReference type="InterPro" id="IPR015365">
    <property type="entry name" value="Elong-fact-P_C"/>
</dbReference>
<dbReference type="InterPro" id="IPR013852">
    <property type="entry name" value="Transl_elong_P/YeiP_CS"/>
</dbReference>
<comment type="subcellular location">
    <subcellularLocation>
        <location evidence="1">Cytoplasm</location>
    </subcellularLocation>
</comment>
<feature type="compositionally biased region" description="Polar residues" evidence="5">
    <location>
        <begin position="1"/>
        <end position="15"/>
    </location>
</feature>
<comment type="caution">
    <text evidence="8">The sequence shown here is derived from an EMBL/GenBank/DDBJ whole genome shotgun (WGS) entry which is preliminary data.</text>
</comment>
<dbReference type="FunFam" id="2.40.50.140:FF:000004">
    <property type="entry name" value="Elongation factor P"/>
    <property type="match status" value="1"/>
</dbReference>
<dbReference type="NCBIfam" id="NF001810">
    <property type="entry name" value="PRK00529.1"/>
    <property type="match status" value="1"/>
</dbReference>
<dbReference type="SUPFAM" id="SSF50249">
    <property type="entry name" value="Nucleic acid-binding proteins"/>
    <property type="match status" value="2"/>
</dbReference>
<evidence type="ECO:0000256" key="5">
    <source>
        <dbReference type="SAM" id="MobiDB-lite"/>
    </source>
</evidence>
<dbReference type="Proteomes" id="UP000233551">
    <property type="component" value="Unassembled WGS sequence"/>
</dbReference>
<evidence type="ECO:0000313" key="9">
    <source>
        <dbReference type="Proteomes" id="UP000233551"/>
    </source>
</evidence>
<dbReference type="SMART" id="SM01185">
    <property type="entry name" value="EFP"/>
    <property type="match status" value="1"/>
</dbReference>
<dbReference type="PROSITE" id="PS01275">
    <property type="entry name" value="EFP"/>
    <property type="match status" value="1"/>
</dbReference>
<dbReference type="InterPro" id="IPR014722">
    <property type="entry name" value="Rib_uL2_dom2"/>
</dbReference>
<protein>
    <recommendedName>
        <fullName evidence="10">Elongation factor P C-terminal domain-containing protein</fullName>
    </recommendedName>
</protein>
<dbReference type="Pfam" id="PF08207">
    <property type="entry name" value="EFP_N"/>
    <property type="match status" value="1"/>
</dbReference>
<comment type="similarity">
    <text evidence="2">Belongs to the elongation factor P family.</text>
</comment>
<gene>
    <name evidence="8" type="ORF">CRG98_044263</name>
</gene>
<feature type="domain" description="Elongation factor P C-terminal" evidence="6">
    <location>
        <begin position="323"/>
        <end position="378"/>
    </location>
</feature>
<accession>A0A2I0HUG6</accession>
<evidence type="ECO:0000256" key="4">
    <source>
        <dbReference type="ARBA" id="ARBA00022917"/>
    </source>
</evidence>
<dbReference type="InterPro" id="IPR008991">
    <property type="entry name" value="Translation_prot_SH3-like_sf"/>
</dbReference>
<proteinExistence type="inferred from homology"/>
<dbReference type="Gene3D" id="2.30.30.30">
    <property type="match status" value="1"/>
</dbReference>
<organism evidence="8 9">
    <name type="scientific">Punica granatum</name>
    <name type="common">Pomegranate</name>
    <dbReference type="NCBI Taxonomy" id="22663"/>
    <lineage>
        <taxon>Eukaryota</taxon>
        <taxon>Viridiplantae</taxon>
        <taxon>Streptophyta</taxon>
        <taxon>Embryophyta</taxon>
        <taxon>Tracheophyta</taxon>
        <taxon>Spermatophyta</taxon>
        <taxon>Magnoliopsida</taxon>
        <taxon>eudicotyledons</taxon>
        <taxon>Gunneridae</taxon>
        <taxon>Pentapetalae</taxon>
        <taxon>rosids</taxon>
        <taxon>malvids</taxon>
        <taxon>Myrtales</taxon>
        <taxon>Lythraceae</taxon>
        <taxon>Punica</taxon>
    </lineage>
</organism>
<feature type="region of interest" description="Disordered" evidence="5">
    <location>
        <begin position="72"/>
        <end position="115"/>
    </location>
</feature>
<dbReference type="PANTHER" id="PTHR30053:SF14">
    <property type="entry name" value="TRANSLATION ELONGATION FACTOR KOW-LIKE DOMAIN-CONTAINING PROTEIN"/>
    <property type="match status" value="1"/>
</dbReference>
<dbReference type="SMART" id="SM00841">
    <property type="entry name" value="Elong-fact-P_C"/>
    <property type="match status" value="1"/>
</dbReference>
<evidence type="ECO:0000259" key="6">
    <source>
        <dbReference type="SMART" id="SM00841"/>
    </source>
</evidence>
<dbReference type="GO" id="GO:0003746">
    <property type="term" value="F:translation elongation factor activity"/>
    <property type="evidence" value="ECO:0007669"/>
    <property type="project" value="InterPro"/>
</dbReference>
<keyword evidence="3" id="KW-0963">Cytoplasm</keyword>
<dbReference type="FunFam" id="2.30.30.30:FF:000003">
    <property type="entry name" value="Elongation factor P"/>
    <property type="match status" value="1"/>
</dbReference>
<dbReference type="GO" id="GO:0043043">
    <property type="term" value="P:peptide biosynthetic process"/>
    <property type="evidence" value="ECO:0007669"/>
    <property type="project" value="InterPro"/>
</dbReference>
<dbReference type="GO" id="GO:0005829">
    <property type="term" value="C:cytosol"/>
    <property type="evidence" value="ECO:0007669"/>
    <property type="project" value="UniProtKB-ARBA"/>
</dbReference>
<dbReference type="Pfam" id="PF09285">
    <property type="entry name" value="Elong-fact-P_C"/>
    <property type="match status" value="1"/>
</dbReference>
<keyword evidence="4" id="KW-0648">Protein biosynthesis</keyword>
<dbReference type="EMBL" id="PGOL01005385">
    <property type="protein sequence ID" value="PKI35349.1"/>
    <property type="molecule type" value="Genomic_DNA"/>
</dbReference>
<dbReference type="InterPro" id="IPR020599">
    <property type="entry name" value="Transl_elong_fac_P/YeiP"/>
</dbReference>
<dbReference type="InterPro" id="IPR012340">
    <property type="entry name" value="NA-bd_OB-fold"/>
</dbReference>
<name>A0A2I0HUG6_PUNGR</name>
<evidence type="ECO:0008006" key="10">
    <source>
        <dbReference type="Google" id="ProtNLM"/>
    </source>
</evidence>
<sequence length="386" mass="42462">MVRPSVQKSPPSSLSRPVGEGPGFDRGKIKPDASEVDIQPCEPDMDRTCLWTTFYNFLKDFVKHKTQVDRVGTRPSLRTKHPVGPTTGPQVPLGGSGENKRCARRRSHFSRDPTEPIIGALSSSRALYMRAVASRRLSRALLSAAAVPSSRSLRTLTALPPHSPLAFDRSGAASASPAGQLFLSPWSIIQHRGVKIQGSEVRPGNVIERKGHLYEVVKAEHNQQGRGSALIQVELRDVESGNKVNARFNTDESIAKVFVEEKSFTCMCTINDEVALIDPATFEQLDVKKDLFGKNAVYLEEEMKVTLRLFDDRPLSGSIPKRVICIVKETPPQVKGVSATPAEKRALLDNGLTVKVPSFIETGEAILVNTEDDSYISRAKEWHTNS</sequence>
<feature type="domain" description="Translation elongation factor P/YeiP central" evidence="7">
    <location>
        <begin position="261"/>
        <end position="315"/>
    </location>
</feature>
<dbReference type="Pfam" id="PF01132">
    <property type="entry name" value="EFP"/>
    <property type="match status" value="1"/>
</dbReference>